<keyword evidence="2" id="KW-0805">Transcription regulation</keyword>
<sequence length="309" mass="35438">MENFNGFPSNNSKPFPNLLNASGFLSTQTQDCQTSYPYTQHASALLQPHLSSSYIGETSRMKTFEPTVCLNSFPFVVPSRCTVRDTAHSIRSLHIPGSGENKKLQAKVARAHRKKAREMNANRRINTSTSASSSGPLSFNRSAMTRSTRPSSRTRIIIRSSCCVLNNDIQSQREAEENLPALEFKEGIQIVMKEVYSNREWKMQYRFWANHKGRMYLLDNCDDFVKKNMLEAGDHLKLYQDELGNLYFTIKKKEKQQENVGNNYMSETTEEEDSSLRTLLEALKHNDDSEANSLNNLYTKWTDHLRIQT</sequence>
<feature type="domain" description="TF-B3" evidence="7">
    <location>
        <begin position="144"/>
        <end position="254"/>
    </location>
</feature>
<feature type="region of interest" description="Disordered" evidence="6">
    <location>
        <begin position="126"/>
        <end position="151"/>
    </location>
</feature>
<dbReference type="SUPFAM" id="SSF101936">
    <property type="entry name" value="DNA-binding pseudobarrel domain"/>
    <property type="match status" value="1"/>
</dbReference>
<dbReference type="EMBL" id="LEKV01005215">
    <property type="protein sequence ID" value="KVH89397.1"/>
    <property type="molecule type" value="Genomic_DNA"/>
</dbReference>
<dbReference type="InterPro" id="IPR044800">
    <property type="entry name" value="LEC2-like"/>
</dbReference>
<organism evidence="8 9">
    <name type="scientific">Cynara cardunculus var. scolymus</name>
    <name type="common">Globe artichoke</name>
    <name type="synonym">Cynara scolymus</name>
    <dbReference type="NCBI Taxonomy" id="59895"/>
    <lineage>
        <taxon>Eukaryota</taxon>
        <taxon>Viridiplantae</taxon>
        <taxon>Streptophyta</taxon>
        <taxon>Embryophyta</taxon>
        <taxon>Tracheophyta</taxon>
        <taxon>Spermatophyta</taxon>
        <taxon>Magnoliopsida</taxon>
        <taxon>eudicotyledons</taxon>
        <taxon>Gunneridae</taxon>
        <taxon>Pentapetalae</taxon>
        <taxon>asterids</taxon>
        <taxon>campanulids</taxon>
        <taxon>Asterales</taxon>
        <taxon>Asteraceae</taxon>
        <taxon>Carduoideae</taxon>
        <taxon>Cardueae</taxon>
        <taxon>Carduinae</taxon>
        <taxon>Cynara</taxon>
    </lineage>
</organism>
<gene>
    <name evidence="8" type="ORF">Ccrd_008614</name>
</gene>
<dbReference type="GO" id="GO:0005634">
    <property type="term" value="C:nucleus"/>
    <property type="evidence" value="ECO:0007669"/>
    <property type="project" value="UniProtKB-SubCell"/>
</dbReference>
<feature type="compositionally biased region" description="Low complexity" evidence="6">
    <location>
        <begin position="141"/>
        <end position="151"/>
    </location>
</feature>
<dbReference type="Gramene" id="KVH89397">
    <property type="protein sequence ID" value="KVH89397"/>
    <property type="gene ID" value="Ccrd_008614"/>
</dbReference>
<evidence type="ECO:0000256" key="3">
    <source>
        <dbReference type="ARBA" id="ARBA00023125"/>
    </source>
</evidence>
<dbReference type="InterPro" id="IPR003340">
    <property type="entry name" value="B3_DNA-bd"/>
</dbReference>
<dbReference type="GO" id="GO:0003677">
    <property type="term" value="F:DNA binding"/>
    <property type="evidence" value="ECO:0007669"/>
    <property type="project" value="UniProtKB-KW"/>
</dbReference>
<protein>
    <submittedName>
        <fullName evidence="8">B3 DNA binding domain-containing protein</fullName>
    </submittedName>
</protein>
<keyword evidence="5" id="KW-0539">Nucleus</keyword>
<comment type="caution">
    <text evidence="8">The sequence shown here is derived from an EMBL/GenBank/DDBJ whole genome shotgun (WGS) entry which is preliminary data.</text>
</comment>
<dbReference type="PANTHER" id="PTHR31140:SF74">
    <property type="entry name" value="B3 DOMAIN-CONTAINING TRANSCRIPTION FACTOR LEC2"/>
    <property type="match status" value="1"/>
</dbReference>
<dbReference type="STRING" id="59895.A0A124SB35"/>
<dbReference type="SMART" id="SM01019">
    <property type="entry name" value="B3"/>
    <property type="match status" value="1"/>
</dbReference>
<dbReference type="PANTHER" id="PTHR31140">
    <property type="entry name" value="B3 DOMAIN-CONTAINING TRANSCRIPTION FACTOR ABI3"/>
    <property type="match status" value="1"/>
</dbReference>
<evidence type="ECO:0000313" key="8">
    <source>
        <dbReference type="EMBL" id="KVH89397.1"/>
    </source>
</evidence>
<reference evidence="8 9" key="1">
    <citation type="journal article" date="2016" name="Sci. Rep.">
        <title>The genome sequence of the outbreeding globe artichoke constructed de novo incorporating a phase-aware low-pass sequencing strategy of F1 progeny.</title>
        <authorList>
            <person name="Scaglione D."/>
            <person name="Reyes-Chin-Wo S."/>
            <person name="Acquadro A."/>
            <person name="Froenicke L."/>
            <person name="Portis E."/>
            <person name="Beitel C."/>
            <person name="Tirone M."/>
            <person name="Mauro R."/>
            <person name="Lo Monaco A."/>
            <person name="Mauromicale G."/>
            <person name="Faccioli P."/>
            <person name="Cattivelli L."/>
            <person name="Rieseberg L."/>
            <person name="Michelmore R."/>
            <person name="Lanteri S."/>
        </authorList>
    </citation>
    <scope>NUCLEOTIDE SEQUENCE [LARGE SCALE GENOMIC DNA]</scope>
    <source>
        <strain evidence="8">2C</strain>
    </source>
</reference>
<dbReference type="InterPro" id="IPR015300">
    <property type="entry name" value="DNA-bd_pseudobarrel_sf"/>
</dbReference>
<evidence type="ECO:0000256" key="1">
    <source>
        <dbReference type="ARBA" id="ARBA00004123"/>
    </source>
</evidence>
<dbReference type="CDD" id="cd10017">
    <property type="entry name" value="B3_DNA"/>
    <property type="match status" value="1"/>
</dbReference>
<dbReference type="Gene3D" id="2.40.330.10">
    <property type="entry name" value="DNA-binding pseudobarrel domain"/>
    <property type="match status" value="1"/>
</dbReference>
<dbReference type="AlphaFoldDB" id="A0A124SB35"/>
<keyword evidence="9" id="KW-1185">Reference proteome</keyword>
<comment type="subcellular location">
    <subcellularLocation>
        <location evidence="1">Nucleus</location>
    </subcellularLocation>
</comment>
<evidence type="ECO:0000256" key="4">
    <source>
        <dbReference type="ARBA" id="ARBA00023163"/>
    </source>
</evidence>
<evidence type="ECO:0000256" key="5">
    <source>
        <dbReference type="ARBA" id="ARBA00023242"/>
    </source>
</evidence>
<evidence type="ECO:0000256" key="2">
    <source>
        <dbReference type="ARBA" id="ARBA00023015"/>
    </source>
</evidence>
<keyword evidence="3" id="KW-0238">DNA-binding</keyword>
<dbReference type="Proteomes" id="UP000243975">
    <property type="component" value="Unassembled WGS sequence"/>
</dbReference>
<accession>A0A124SB35</accession>
<evidence type="ECO:0000313" key="9">
    <source>
        <dbReference type="Proteomes" id="UP000243975"/>
    </source>
</evidence>
<evidence type="ECO:0000259" key="7">
    <source>
        <dbReference type="SMART" id="SM01019"/>
    </source>
</evidence>
<evidence type="ECO:0000256" key="6">
    <source>
        <dbReference type="SAM" id="MobiDB-lite"/>
    </source>
</evidence>
<keyword evidence="4" id="KW-0804">Transcription</keyword>
<name>A0A124SB35_CYNCS</name>
<dbReference type="Pfam" id="PF02362">
    <property type="entry name" value="B3"/>
    <property type="match status" value="1"/>
</dbReference>
<proteinExistence type="predicted"/>
<dbReference type="GO" id="GO:0003700">
    <property type="term" value="F:DNA-binding transcription factor activity"/>
    <property type="evidence" value="ECO:0007669"/>
    <property type="project" value="InterPro"/>
</dbReference>